<dbReference type="AlphaFoldDB" id="A0A9P3PZ73"/>
<keyword evidence="3" id="KW-1185">Reference proteome</keyword>
<reference evidence="2" key="1">
    <citation type="submission" date="2022-07" db="EMBL/GenBank/DDBJ databases">
        <title>The genome of Lyophyllum shimeji provides insight into the initial evolution of ectomycorrhizal fungal genome.</title>
        <authorList>
            <person name="Kobayashi Y."/>
            <person name="Shibata T."/>
            <person name="Hirakawa H."/>
            <person name="Shigenobu S."/>
            <person name="Nishiyama T."/>
            <person name="Yamada A."/>
            <person name="Hasebe M."/>
            <person name="Kawaguchi M."/>
        </authorList>
    </citation>
    <scope>NUCLEOTIDE SEQUENCE</scope>
    <source>
        <strain evidence="2">AT787</strain>
    </source>
</reference>
<organism evidence="2 3">
    <name type="scientific">Lyophyllum shimeji</name>
    <name type="common">Hon-shimeji</name>
    <name type="synonym">Tricholoma shimeji</name>
    <dbReference type="NCBI Taxonomy" id="47721"/>
    <lineage>
        <taxon>Eukaryota</taxon>
        <taxon>Fungi</taxon>
        <taxon>Dikarya</taxon>
        <taxon>Basidiomycota</taxon>
        <taxon>Agaricomycotina</taxon>
        <taxon>Agaricomycetes</taxon>
        <taxon>Agaricomycetidae</taxon>
        <taxon>Agaricales</taxon>
        <taxon>Tricholomatineae</taxon>
        <taxon>Lyophyllaceae</taxon>
        <taxon>Lyophyllum</taxon>
    </lineage>
</organism>
<dbReference type="EMBL" id="BRPK01000016">
    <property type="protein sequence ID" value="GLB44299.1"/>
    <property type="molecule type" value="Genomic_DNA"/>
</dbReference>
<feature type="compositionally biased region" description="Acidic residues" evidence="1">
    <location>
        <begin position="194"/>
        <end position="206"/>
    </location>
</feature>
<proteinExistence type="predicted"/>
<evidence type="ECO:0000256" key="1">
    <source>
        <dbReference type="SAM" id="MobiDB-lite"/>
    </source>
</evidence>
<evidence type="ECO:0000313" key="2">
    <source>
        <dbReference type="EMBL" id="GLB44299.1"/>
    </source>
</evidence>
<dbReference type="Proteomes" id="UP001063166">
    <property type="component" value="Unassembled WGS sequence"/>
</dbReference>
<protein>
    <submittedName>
        <fullName evidence="2">Uncharacterized protein</fullName>
    </submittedName>
</protein>
<gene>
    <name evidence="2" type="ORF">LshimejAT787_1602290</name>
</gene>
<name>A0A9P3PZ73_LYOSH</name>
<sequence length="229" mass="24625">MASSPIVVGRMLVDADHADHADLASSLLSAQRALAGMEAAHPSKGKGRADDHTSDASLSDEEYALKIQKEFLQDTLRVMEDFRLARSLGAGGETVHQHSNIVDRTALDYLRVLLTTPATTSKLGSPPPQLTIADLRCTVALRSLMMPACLAKQRTAFGLWMSLRYPRTSPMKLLESIVSGSTSLASPHEPDSQPTEEDVELDEETAGEAPTGDIREILGNNSASLLFTA</sequence>
<dbReference type="OrthoDB" id="3059160at2759"/>
<evidence type="ECO:0000313" key="3">
    <source>
        <dbReference type="Proteomes" id="UP001063166"/>
    </source>
</evidence>
<accession>A0A9P3PZ73</accession>
<feature type="region of interest" description="Disordered" evidence="1">
    <location>
        <begin position="180"/>
        <end position="215"/>
    </location>
</feature>
<comment type="caution">
    <text evidence="2">The sequence shown here is derived from an EMBL/GenBank/DDBJ whole genome shotgun (WGS) entry which is preliminary data.</text>
</comment>